<dbReference type="Gene3D" id="3.30.1450.10">
    <property type="match status" value="1"/>
</dbReference>
<evidence type="ECO:0000256" key="2">
    <source>
        <dbReference type="SAM" id="MobiDB-lite"/>
    </source>
</evidence>
<comment type="caution">
    <text evidence="4">The sequence shown here is derived from an EMBL/GenBank/DDBJ whole genome shotgun (WGS) entry which is preliminary data.</text>
</comment>
<keyword evidence="1 3" id="KW-0732">Signal</keyword>
<evidence type="ECO:0000256" key="1">
    <source>
        <dbReference type="ARBA" id="ARBA00022729"/>
    </source>
</evidence>
<feature type="region of interest" description="Disordered" evidence="2">
    <location>
        <begin position="21"/>
        <end position="97"/>
    </location>
</feature>
<evidence type="ECO:0000256" key="3">
    <source>
        <dbReference type="SAM" id="SignalP"/>
    </source>
</evidence>
<proteinExistence type="predicted"/>
<name>A0A4R5KWS5_9BACL</name>
<evidence type="ECO:0000313" key="5">
    <source>
        <dbReference type="Proteomes" id="UP000295636"/>
    </source>
</evidence>
<feature type="chain" id="PRO_5039013144" description="DUF3862 domain-containing protein" evidence="3">
    <location>
        <begin position="20"/>
        <end position="160"/>
    </location>
</feature>
<dbReference type="OrthoDB" id="2665103at2"/>
<evidence type="ECO:0000313" key="4">
    <source>
        <dbReference type="EMBL" id="TDG00490.1"/>
    </source>
</evidence>
<dbReference type="InterPro" id="IPR024418">
    <property type="entry name" value="DUF3862"/>
</dbReference>
<feature type="compositionally biased region" description="Low complexity" evidence="2">
    <location>
        <begin position="56"/>
        <end position="67"/>
    </location>
</feature>
<dbReference type="RefSeq" id="WP_133225199.1">
    <property type="nucleotide sequence ID" value="NZ_SMRT01000001.1"/>
</dbReference>
<dbReference type="Proteomes" id="UP000295636">
    <property type="component" value="Unassembled WGS sequence"/>
</dbReference>
<reference evidence="4 5" key="1">
    <citation type="submission" date="2019-03" db="EMBL/GenBank/DDBJ databases">
        <title>This is whole genome sequence of Paenibacillus sp MS74 strain.</title>
        <authorList>
            <person name="Trinh H.N."/>
        </authorList>
    </citation>
    <scope>NUCLEOTIDE SEQUENCE [LARGE SCALE GENOMIC DNA]</scope>
    <source>
        <strain evidence="4 5">MS74</strain>
    </source>
</reference>
<dbReference type="AlphaFoldDB" id="A0A4R5KWS5"/>
<feature type="signal peptide" evidence="3">
    <location>
        <begin position="1"/>
        <end position="19"/>
    </location>
</feature>
<feature type="compositionally biased region" description="Polar residues" evidence="2">
    <location>
        <begin position="27"/>
        <end position="51"/>
    </location>
</feature>
<dbReference type="Pfam" id="PF12978">
    <property type="entry name" value="DUF3862"/>
    <property type="match status" value="1"/>
</dbReference>
<protein>
    <recommendedName>
        <fullName evidence="6">DUF3862 domain-containing protein</fullName>
    </recommendedName>
</protein>
<dbReference type="EMBL" id="SMRT01000001">
    <property type="protein sequence ID" value="TDG00490.1"/>
    <property type="molecule type" value="Genomic_DNA"/>
</dbReference>
<dbReference type="PROSITE" id="PS51257">
    <property type="entry name" value="PROKAR_LIPOPROTEIN"/>
    <property type="match status" value="1"/>
</dbReference>
<organism evidence="4 5">
    <name type="scientific">Paenibacillus piri</name>
    <dbReference type="NCBI Taxonomy" id="2547395"/>
    <lineage>
        <taxon>Bacteria</taxon>
        <taxon>Bacillati</taxon>
        <taxon>Bacillota</taxon>
        <taxon>Bacilli</taxon>
        <taxon>Bacillales</taxon>
        <taxon>Paenibacillaceae</taxon>
        <taxon>Paenibacillus</taxon>
    </lineage>
</organism>
<accession>A0A4R5KWS5</accession>
<keyword evidence="5" id="KW-1185">Reference proteome</keyword>
<evidence type="ECO:0008006" key="6">
    <source>
        <dbReference type="Google" id="ProtNLM"/>
    </source>
</evidence>
<sequence>MKKLYIGLLALMLVGTACTKQEAAKDNTPSTPVTSPSGMQTPATATDGSGTPANPPANNNADAAKPNGEANKPDPAPVAAPKGAADQPVASKEQYEKVEIGMTYDEVSKNMGEMGKLMSESKDDSGTNSFQTYQYQTKSGGTLKVTFRNGKVLNKSESSK</sequence>
<dbReference type="InterPro" id="IPR037873">
    <property type="entry name" value="BamE-like"/>
</dbReference>
<gene>
    <name evidence="4" type="ORF">E1757_02330</name>
</gene>